<dbReference type="Pfam" id="PF09893">
    <property type="entry name" value="DUF2120"/>
    <property type="match status" value="1"/>
</dbReference>
<comment type="caution">
    <text evidence="1">The sequence shown here is derived from an EMBL/GenBank/DDBJ whole genome shotgun (WGS) entry which is preliminary data.</text>
</comment>
<dbReference type="OrthoDB" id="64462at2157"/>
<dbReference type="Proteomes" id="UP000740329">
    <property type="component" value="Unassembled WGS sequence"/>
</dbReference>
<protein>
    <submittedName>
        <fullName evidence="1">Uncharacterized protein</fullName>
    </submittedName>
</protein>
<evidence type="ECO:0000313" key="2">
    <source>
        <dbReference type="Proteomes" id="UP000740329"/>
    </source>
</evidence>
<accession>A0A8J7RCU3</accession>
<dbReference type="EMBL" id="JAGGMV010000001">
    <property type="protein sequence ID" value="MBP2200882.1"/>
    <property type="molecule type" value="Genomic_DNA"/>
</dbReference>
<organism evidence="1 2">
    <name type="scientific">Methanococcus voltae</name>
    <dbReference type="NCBI Taxonomy" id="2188"/>
    <lineage>
        <taxon>Archaea</taxon>
        <taxon>Methanobacteriati</taxon>
        <taxon>Methanobacteriota</taxon>
        <taxon>Methanomada group</taxon>
        <taxon>Methanococci</taxon>
        <taxon>Methanococcales</taxon>
        <taxon>Methanococcaceae</taxon>
        <taxon>Methanococcus</taxon>
    </lineage>
</organism>
<reference evidence="1" key="1">
    <citation type="submission" date="2021-03" db="EMBL/GenBank/DDBJ databases">
        <title>Genomic Encyclopedia of Type Strains, Phase IV (KMG-V): Genome sequencing to study the core and pangenomes of soil and plant-associated prokaryotes.</title>
        <authorList>
            <person name="Whitman W."/>
        </authorList>
    </citation>
    <scope>NUCLEOTIDE SEQUENCE</scope>
    <source>
        <strain evidence="1">C4</strain>
    </source>
</reference>
<dbReference type="PIRSF" id="PIRSF021964">
    <property type="entry name" value="UCP921964"/>
    <property type="match status" value="1"/>
</dbReference>
<dbReference type="RefSeq" id="WP_209590266.1">
    <property type="nucleotide sequence ID" value="NZ_JAGGMU010000001.1"/>
</dbReference>
<name>A0A8J7RCU3_METVO</name>
<sequence>MMLNVKIGKVVRSLDAFKGSKPVVNKEEMIAVRSICRDLEFNDYKSIKEYLEAKIKQNGYELMNEGDKIGMVNRINEIMGEEGLFPDEMGFDALKASFENIGCKCDYALGKKDDLMLGISMWYNEEDEQHKFVEVMVLY</sequence>
<gene>
    <name evidence="1" type="ORF">J3E07_000280</name>
</gene>
<proteinExistence type="predicted"/>
<evidence type="ECO:0000313" key="1">
    <source>
        <dbReference type="EMBL" id="MBP2200882.1"/>
    </source>
</evidence>
<dbReference type="AlphaFoldDB" id="A0A8J7RCU3"/>
<dbReference type="InterPro" id="IPR014515">
    <property type="entry name" value="UCP921964"/>
</dbReference>